<reference evidence="1" key="1">
    <citation type="submission" date="2020-10" db="EMBL/GenBank/DDBJ databases">
        <authorList>
            <person name="Gilroy R."/>
        </authorList>
    </citation>
    <scope>NUCLEOTIDE SEQUENCE</scope>
    <source>
        <strain evidence="1">15467</strain>
    </source>
</reference>
<dbReference type="Proteomes" id="UP000823635">
    <property type="component" value="Unassembled WGS sequence"/>
</dbReference>
<organism evidence="1 2">
    <name type="scientific">Candidatus Egerieousia excrementavium</name>
    <dbReference type="NCBI Taxonomy" id="2840778"/>
    <lineage>
        <taxon>Bacteria</taxon>
        <taxon>Pseudomonadati</taxon>
        <taxon>Bacteroidota</taxon>
        <taxon>Bacteroidia</taxon>
        <taxon>Bacteroidales</taxon>
        <taxon>Candidatus Egerieousia</taxon>
    </lineage>
</organism>
<proteinExistence type="predicted"/>
<evidence type="ECO:0000313" key="2">
    <source>
        <dbReference type="Proteomes" id="UP000823635"/>
    </source>
</evidence>
<accession>A0A9D9GXY8</accession>
<dbReference type="AlphaFoldDB" id="A0A9D9GXY8"/>
<name>A0A9D9GXY8_9BACT</name>
<reference evidence="1" key="2">
    <citation type="journal article" date="2021" name="PeerJ">
        <title>Extensive microbial diversity within the chicken gut microbiome revealed by metagenomics and culture.</title>
        <authorList>
            <person name="Gilroy R."/>
            <person name="Ravi A."/>
            <person name="Getino M."/>
            <person name="Pursley I."/>
            <person name="Horton D.L."/>
            <person name="Alikhan N.F."/>
            <person name="Baker D."/>
            <person name="Gharbi K."/>
            <person name="Hall N."/>
            <person name="Watson M."/>
            <person name="Adriaenssens E.M."/>
            <person name="Foster-Nyarko E."/>
            <person name="Jarju S."/>
            <person name="Secka A."/>
            <person name="Antonio M."/>
            <person name="Oren A."/>
            <person name="Chaudhuri R.R."/>
            <person name="La Ragione R."/>
            <person name="Hildebrand F."/>
            <person name="Pallen M.J."/>
        </authorList>
    </citation>
    <scope>NUCLEOTIDE SEQUENCE</scope>
    <source>
        <strain evidence="1">15467</strain>
    </source>
</reference>
<gene>
    <name evidence="1" type="ORF">IAC68_04480</name>
</gene>
<dbReference type="EMBL" id="JADINB010000101">
    <property type="protein sequence ID" value="MBO8429171.1"/>
    <property type="molecule type" value="Genomic_DNA"/>
</dbReference>
<evidence type="ECO:0000313" key="1">
    <source>
        <dbReference type="EMBL" id="MBO8429171.1"/>
    </source>
</evidence>
<sequence length="90" mass="10235">YFLDRWQYVISEIEGKTYGENGHGIPVFTYEEVAGLVLGYDPWDLGLQVHQVSVEPLLDKMGVPYDPQMKYKGKNNKDIGRPELPTCACL</sequence>
<comment type="caution">
    <text evidence="1">The sequence shown here is derived from an EMBL/GenBank/DDBJ whole genome shotgun (WGS) entry which is preliminary data.</text>
</comment>
<protein>
    <submittedName>
        <fullName evidence="1">Heterodisulfide reductase subunit B</fullName>
    </submittedName>
</protein>
<feature type="non-terminal residue" evidence="1">
    <location>
        <position position="1"/>
    </location>
</feature>